<keyword evidence="2" id="KW-1185">Reference proteome</keyword>
<comment type="caution">
    <text evidence="1">The sequence shown here is derived from an EMBL/GenBank/DDBJ whole genome shotgun (WGS) entry which is preliminary data.</text>
</comment>
<accession>A0ABU5VWU6</accession>
<name>A0ABU5VWU6_9BACT</name>
<dbReference type="EMBL" id="JAYGJQ010000002">
    <property type="protein sequence ID" value="MEA9357535.1"/>
    <property type="molecule type" value="Genomic_DNA"/>
</dbReference>
<protein>
    <submittedName>
        <fullName evidence="1">Uncharacterized protein</fullName>
    </submittedName>
</protein>
<dbReference type="RefSeq" id="WP_323577579.1">
    <property type="nucleotide sequence ID" value="NZ_JAYGJQ010000002.1"/>
</dbReference>
<evidence type="ECO:0000313" key="2">
    <source>
        <dbReference type="Proteomes" id="UP001302274"/>
    </source>
</evidence>
<organism evidence="1 2">
    <name type="scientific">Bacteriovorax antarcticus</name>
    <dbReference type="NCBI Taxonomy" id="3088717"/>
    <lineage>
        <taxon>Bacteria</taxon>
        <taxon>Pseudomonadati</taxon>
        <taxon>Bdellovibrionota</taxon>
        <taxon>Bacteriovoracia</taxon>
        <taxon>Bacteriovoracales</taxon>
        <taxon>Bacteriovoracaceae</taxon>
        <taxon>Bacteriovorax</taxon>
    </lineage>
</organism>
<proteinExistence type="predicted"/>
<sequence length="208" mass="23356">MKRTHFHYYISFILLFMTYVVMPVNADENKEAQEVLHGMKALGKINEHVQKVGTVKEDCLSCLDKNPIVAVALDKSTVDLGKPLFTADDVPHVIYLKRTSGTPAKINLKLKNSYRYCEKTLISGMATGCLLYLYKDIDEELSLNLKNLPKLKEGTEEIIELKLTKPNVDNPKYTLEVQNLSNSAARGSVDSKFFSDGFNVDFKMAAGE</sequence>
<evidence type="ECO:0000313" key="1">
    <source>
        <dbReference type="EMBL" id="MEA9357535.1"/>
    </source>
</evidence>
<reference evidence="1 2" key="1">
    <citation type="submission" date="2023-11" db="EMBL/GenBank/DDBJ databases">
        <title>A Novel Polar Bacteriovorax (B. antarcticus) Isolated from the Biocrust in Antarctica.</title>
        <authorList>
            <person name="Mun W."/>
            <person name="Choi S.Y."/>
            <person name="Mitchell R.J."/>
        </authorList>
    </citation>
    <scope>NUCLEOTIDE SEQUENCE [LARGE SCALE GENOMIC DNA]</scope>
    <source>
        <strain evidence="1 2">PP10</strain>
    </source>
</reference>
<dbReference type="Proteomes" id="UP001302274">
    <property type="component" value="Unassembled WGS sequence"/>
</dbReference>
<gene>
    <name evidence="1" type="ORF">SHI21_15005</name>
</gene>